<dbReference type="Pfam" id="PF00155">
    <property type="entry name" value="Aminotran_1_2"/>
    <property type="match status" value="1"/>
</dbReference>
<dbReference type="PANTHER" id="PTHR13693:SF3">
    <property type="entry name" value="LD36009P"/>
    <property type="match status" value="1"/>
</dbReference>
<keyword evidence="7" id="KW-1185">Reference proteome</keyword>
<dbReference type="InterPro" id="IPR015421">
    <property type="entry name" value="PyrdxlP-dep_Trfase_major"/>
</dbReference>
<dbReference type="OrthoDB" id="9778690at2"/>
<evidence type="ECO:0000256" key="2">
    <source>
        <dbReference type="ARBA" id="ARBA00013187"/>
    </source>
</evidence>
<comment type="caution">
    <text evidence="6">The sequence shown here is derived from an EMBL/GenBank/DDBJ whole genome shotgun (WGS) entry which is preliminary data.</text>
</comment>
<dbReference type="GO" id="GO:0008710">
    <property type="term" value="F:8-amino-7-oxononanoate synthase activity"/>
    <property type="evidence" value="ECO:0007669"/>
    <property type="project" value="UniProtKB-EC"/>
</dbReference>
<reference evidence="6 7" key="1">
    <citation type="submission" date="2019-04" db="EMBL/GenBank/DDBJ databases">
        <title>Streptomyces piniterrae sp. nov., a heliquinomycin-producing actinomycete isolated from rhizosphere soil of Pinus yunnanensis.</title>
        <authorList>
            <person name="Zhuang X."/>
            <person name="Zhao J."/>
        </authorList>
    </citation>
    <scope>NUCLEOTIDE SEQUENCE [LARGE SCALE GENOMIC DNA]</scope>
    <source>
        <strain evidence="7">jys28</strain>
    </source>
</reference>
<evidence type="ECO:0000256" key="3">
    <source>
        <dbReference type="ARBA" id="ARBA00022679"/>
    </source>
</evidence>
<evidence type="ECO:0000313" key="7">
    <source>
        <dbReference type="Proteomes" id="UP000308697"/>
    </source>
</evidence>
<dbReference type="GO" id="GO:0008483">
    <property type="term" value="F:transaminase activity"/>
    <property type="evidence" value="ECO:0007669"/>
    <property type="project" value="UniProtKB-KW"/>
</dbReference>
<accession>A0A4U0NKN2</accession>
<name>A0A4U0NKN2_9ACTN</name>
<dbReference type="PANTHER" id="PTHR13693">
    <property type="entry name" value="CLASS II AMINOTRANSFERASE/8-AMINO-7-OXONONANOATE SYNTHASE"/>
    <property type="match status" value="1"/>
</dbReference>
<evidence type="ECO:0000256" key="1">
    <source>
        <dbReference type="ARBA" id="ARBA00001933"/>
    </source>
</evidence>
<feature type="domain" description="Aminotransferase class I/classII large" evidence="5">
    <location>
        <begin position="80"/>
        <end position="382"/>
    </location>
</feature>
<evidence type="ECO:0000313" key="6">
    <source>
        <dbReference type="EMBL" id="TJZ54332.1"/>
    </source>
</evidence>
<protein>
    <recommendedName>
        <fullName evidence="2">8-amino-7-oxononanoate synthase</fullName>
        <ecNumber evidence="2">2.3.1.47</ecNumber>
    </recommendedName>
</protein>
<dbReference type="Gene3D" id="3.90.1150.10">
    <property type="entry name" value="Aspartate Aminotransferase, domain 1"/>
    <property type="match status" value="1"/>
</dbReference>
<comment type="catalytic activity">
    <reaction evidence="4">
        <text>6-carboxyhexanoyl-[ACP] + L-alanine + H(+) = (8S)-8-amino-7-oxononanoate + holo-[ACP] + CO2</text>
        <dbReference type="Rhea" id="RHEA:42288"/>
        <dbReference type="Rhea" id="RHEA-COMP:9685"/>
        <dbReference type="Rhea" id="RHEA-COMP:9955"/>
        <dbReference type="ChEBI" id="CHEBI:15378"/>
        <dbReference type="ChEBI" id="CHEBI:16526"/>
        <dbReference type="ChEBI" id="CHEBI:57972"/>
        <dbReference type="ChEBI" id="CHEBI:64479"/>
        <dbReference type="ChEBI" id="CHEBI:78846"/>
        <dbReference type="ChEBI" id="CHEBI:149468"/>
        <dbReference type="EC" id="2.3.1.47"/>
    </reaction>
</comment>
<evidence type="ECO:0000256" key="4">
    <source>
        <dbReference type="ARBA" id="ARBA00047715"/>
    </source>
</evidence>
<dbReference type="AlphaFoldDB" id="A0A4U0NKN2"/>
<keyword evidence="3 6" id="KW-0808">Transferase</keyword>
<dbReference type="InterPro" id="IPR050087">
    <property type="entry name" value="AON_synthase_class-II"/>
</dbReference>
<dbReference type="Proteomes" id="UP000308697">
    <property type="component" value="Unassembled WGS sequence"/>
</dbReference>
<dbReference type="InterPro" id="IPR004839">
    <property type="entry name" value="Aminotransferase_I/II_large"/>
</dbReference>
<dbReference type="EC" id="2.3.1.47" evidence="2"/>
<dbReference type="GO" id="GO:0030170">
    <property type="term" value="F:pyridoxal phosphate binding"/>
    <property type="evidence" value="ECO:0007669"/>
    <property type="project" value="InterPro"/>
</dbReference>
<dbReference type="InterPro" id="IPR015424">
    <property type="entry name" value="PyrdxlP-dep_Trfase"/>
</dbReference>
<evidence type="ECO:0000259" key="5">
    <source>
        <dbReference type="Pfam" id="PF00155"/>
    </source>
</evidence>
<dbReference type="EMBL" id="SUMB01000004">
    <property type="protein sequence ID" value="TJZ54332.1"/>
    <property type="molecule type" value="Genomic_DNA"/>
</dbReference>
<dbReference type="SUPFAM" id="SSF53383">
    <property type="entry name" value="PLP-dependent transferases"/>
    <property type="match status" value="1"/>
</dbReference>
<keyword evidence="6" id="KW-0032">Aminotransferase</keyword>
<gene>
    <name evidence="6" type="ORF">FCH28_14355</name>
</gene>
<dbReference type="RefSeq" id="WP_136740257.1">
    <property type="nucleotide sequence ID" value="NZ_SUMB01000004.1"/>
</dbReference>
<sequence>MTDWITDIPILHEFVTRRDIYPYYLVIEDRPTPGEVIVDGVRAINAASTDYLGLATDSGVRSAASKAATKYGTCCTGSPMLGTIGLHHELEEELADFLHRPAVMLTMTGFQANLSLSALFGTNHMVIADQHIHASLVESVSLGRAEHRRFGHNDIAHAERLMRTATDKGKTPIILTEGAFSLGGDLCPLPQLAELTERYGAGLIVDGAHDFGVLGNNGRGIGEHFDAEGAIDIVTGTLCKAFGSIGGFVAGSVKAIRNLRHFGSAQMYSASLPPASAAAALTAVRTARARPELRAAVWDSAQRLHRGLAQLGHRMPAWPGPAVALPAGEPESGLKKWRALLDAGVFTGAFLPPSVAGDQLVVRITVTAAHTPDHVDRIIEAVGRHLPPQTAAS</sequence>
<dbReference type="InterPro" id="IPR015422">
    <property type="entry name" value="PyrdxlP-dep_Trfase_small"/>
</dbReference>
<dbReference type="Gene3D" id="3.40.640.10">
    <property type="entry name" value="Type I PLP-dependent aspartate aminotransferase-like (Major domain)"/>
    <property type="match status" value="1"/>
</dbReference>
<proteinExistence type="predicted"/>
<comment type="cofactor">
    <cofactor evidence="1">
        <name>pyridoxal 5'-phosphate</name>
        <dbReference type="ChEBI" id="CHEBI:597326"/>
    </cofactor>
</comment>
<organism evidence="6 7">
    <name type="scientific">Streptomyces piniterrae</name>
    <dbReference type="NCBI Taxonomy" id="2571125"/>
    <lineage>
        <taxon>Bacteria</taxon>
        <taxon>Bacillati</taxon>
        <taxon>Actinomycetota</taxon>
        <taxon>Actinomycetes</taxon>
        <taxon>Kitasatosporales</taxon>
        <taxon>Streptomycetaceae</taxon>
        <taxon>Streptomyces</taxon>
    </lineage>
</organism>